<protein>
    <submittedName>
        <fullName evidence="2">Uncharacterized protein</fullName>
    </submittedName>
</protein>
<feature type="transmembrane region" description="Helical" evidence="1">
    <location>
        <begin position="12"/>
        <end position="31"/>
    </location>
</feature>
<reference evidence="2" key="1">
    <citation type="submission" date="2021-01" db="UniProtKB">
        <authorList>
            <consortium name="EnsemblMetazoa"/>
        </authorList>
    </citation>
    <scope>IDENTIFICATION</scope>
</reference>
<dbReference type="EnsemblMetazoa" id="CLYHEMT019631.1">
    <property type="protein sequence ID" value="CLYHEMP019631.1"/>
    <property type="gene ID" value="CLYHEMG019631"/>
</dbReference>
<dbReference type="GeneID" id="136814720"/>
<evidence type="ECO:0000313" key="2">
    <source>
        <dbReference type="EnsemblMetazoa" id="CLYHEMP019631.1"/>
    </source>
</evidence>
<keyword evidence="1" id="KW-0812">Transmembrane</keyword>
<sequence length="378" mass="44388">MSFFDHLKSTLFGCVRFIGILVFLVSLFFIMRDYSGIQFQHNRILQISRLPKSLHSQPSDLKHKKSHKKIKETNGRDQCLTEHFNDILFVAAFGAMLDYESIPLFEVMYKKVFRNRLYCGPEYMKQTASKSAIFIKQNTRYGAFLYDCLTQVLKNHNNYTGYIFVSESTIVNPKKLATLNKNYIWESNRTELGPTLYGQIPNTSEWWTSPWGMQAIEKLYEYLTEVSYYNIRKTKMTEGRWTPEWDIGQVLNNWLWNGKGEFGTYWSQETFLYLPKRYTSLYLNITKHARPSGVRHEIALPTLVRMIELDSSIQKLSTGVISKSDKFVLDKRDLFEEMMGTNDLVYVTGKRNEKNKILNHLTFKEHGVGEFLKYNDCK</sequence>
<dbReference type="PANTHER" id="PTHR31362:SF0">
    <property type="entry name" value="EXOSTOSIN DOMAIN-CONTAINING PROTEIN-RELATED"/>
    <property type="match status" value="1"/>
</dbReference>
<dbReference type="PANTHER" id="PTHR31362">
    <property type="entry name" value="GLYCOSYLTRANSFERASE STELLO1-RELATED"/>
    <property type="match status" value="1"/>
</dbReference>
<keyword evidence="1" id="KW-0472">Membrane</keyword>
<dbReference type="AlphaFoldDB" id="A0A7M5XA69"/>
<proteinExistence type="predicted"/>
<name>A0A7M5XA69_9CNID</name>
<evidence type="ECO:0000256" key="1">
    <source>
        <dbReference type="SAM" id="Phobius"/>
    </source>
</evidence>
<keyword evidence="3" id="KW-1185">Reference proteome</keyword>
<keyword evidence="1" id="KW-1133">Transmembrane helix</keyword>
<organism evidence="2 3">
    <name type="scientific">Clytia hemisphaerica</name>
    <dbReference type="NCBI Taxonomy" id="252671"/>
    <lineage>
        <taxon>Eukaryota</taxon>
        <taxon>Metazoa</taxon>
        <taxon>Cnidaria</taxon>
        <taxon>Hydrozoa</taxon>
        <taxon>Hydroidolina</taxon>
        <taxon>Leptothecata</taxon>
        <taxon>Obeliida</taxon>
        <taxon>Clytiidae</taxon>
        <taxon>Clytia</taxon>
    </lineage>
</organism>
<dbReference type="RefSeq" id="XP_066927239.1">
    <property type="nucleotide sequence ID" value="XM_067071138.1"/>
</dbReference>
<dbReference type="OrthoDB" id="6019889at2759"/>
<accession>A0A7M5XA69</accession>
<evidence type="ECO:0000313" key="3">
    <source>
        <dbReference type="Proteomes" id="UP000594262"/>
    </source>
</evidence>
<dbReference type="InterPro" id="IPR005049">
    <property type="entry name" value="STL-like"/>
</dbReference>
<dbReference type="Proteomes" id="UP000594262">
    <property type="component" value="Unplaced"/>
</dbReference>